<feature type="compositionally biased region" description="Basic residues" evidence="1">
    <location>
        <begin position="14"/>
        <end position="24"/>
    </location>
</feature>
<name>A0A5D3CSQ4_CUCMM</name>
<reference evidence="2 3" key="1">
    <citation type="submission" date="2019-08" db="EMBL/GenBank/DDBJ databases">
        <title>Draft genome sequences of two oriental melons (Cucumis melo L. var makuwa).</title>
        <authorList>
            <person name="Kwon S.-Y."/>
        </authorList>
    </citation>
    <scope>NUCLEOTIDE SEQUENCE [LARGE SCALE GENOMIC DNA]</scope>
    <source>
        <strain evidence="3">cv. Chang Bougi</strain>
        <tissue evidence="2">Leaf</tissue>
    </source>
</reference>
<evidence type="ECO:0008006" key="4">
    <source>
        <dbReference type="Google" id="ProtNLM"/>
    </source>
</evidence>
<organism evidence="2 3">
    <name type="scientific">Cucumis melo var. makuwa</name>
    <name type="common">Oriental melon</name>
    <dbReference type="NCBI Taxonomy" id="1194695"/>
    <lineage>
        <taxon>Eukaryota</taxon>
        <taxon>Viridiplantae</taxon>
        <taxon>Streptophyta</taxon>
        <taxon>Embryophyta</taxon>
        <taxon>Tracheophyta</taxon>
        <taxon>Spermatophyta</taxon>
        <taxon>Magnoliopsida</taxon>
        <taxon>eudicotyledons</taxon>
        <taxon>Gunneridae</taxon>
        <taxon>Pentapetalae</taxon>
        <taxon>rosids</taxon>
        <taxon>fabids</taxon>
        <taxon>Cucurbitales</taxon>
        <taxon>Cucurbitaceae</taxon>
        <taxon>Benincaseae</taxon>
        <taxon>Cucumis</taxon>
    </lineage>
</organism>
<gene>
    <name evidence="2" type="ORF">E5676_scaffold1623G00300</name>
</gene>
<feature type="region of interest" description="Disordered" evidence="1">
    <location>
        <begin position="10"/>
        <end position="35"/>
    </location>
</feature>
<dbReference type="AlphaFoldDB" id="A0A5D3CSQ4"/>
<proteinExistence type="predicted"/>
<dbReference type="Proteomes" id="UP000321947">
    <property type="component" value="Unassembled WGS sequence"/>
</dbReference>
<dbReference type="EMBL" id="SSTD01008800">
    <property type="protein sequence ID" value="TYK14933.1"/>
    <property type="molecule type" value="Genomic_DNA"/>
</dbReference>
<accession>A0A5D3CSQ4</accession>
<sequence>MANTILRELLGKMSSRRGGRRGRGAGHTQPEEQSVVLTTNPTAAITQENLAAMEKRYQDMLRDAFAQLHVA</sequence>
<evidence type="ECO:0000313" key="3">
    <source>
        <dbReference type="Proteomes" id="UP000321947"/>
    </source>
</evidence>
<evidence type="ECO:0000313" key="2">
    <source>
        <dbReference type="EMBL" id="TYK14933.1"/>
    </source>
</evidence>
<protein>
    <recommendedName>
        <fullName evidence="4">Gag protease polyprotein</fullName>
    </recommendedName>
</protein>
<evidence type="ECO:0000256" key="1">
    <source>
        <dbReference type="SAM" id="MobiDB-lite"/>
    </source>
</evidence>
<comment type="caution">
    <text evidence="2">The sequence shown here is derived from an EMBL/GenBank/DDBJ whole genome shotgun (WGS) entry which is preliminary data.</text>
</comment>